<keyword evidence="3" id="KW-0378">Hydrolase</keyword>
<comment type="caution">
    <text evidence="3">The sequence shown here is derived from an EMBL/GenBank/DDBJ whole genome shotgun (WGS) entry which is preliminary data.</text>
</comment>
<organism evidence="3 4">
    <name type="scientific">Longivirga aurantiaca</name>
    <dbReference type="NCBI Taxonomy" id="1837743"/>
    <lineage>
        <taxon>Bacteria</taxon>
        <taxon>Bacillati</taxon>
        <taxon>Actinomycetota</taxon>
        <taxon>Actinomycetes</taxon>
        <taxon>Sporichthyales</taxon>
        <taxon>Sporichthyaceae</taxon>
        <taxon>Longivirga</taxon>
    </lineage>
</organism>
<sequence length="259" mass="27034">MTDQPDLTGAPYPGAPVTYAEARDAGVDLRRQRWGLADIAIAMLLSLFAPILVLGLGQAVGATPGTPVWLVLAIASPWIGFGLWPWLTTRLQGNGARIDLGVAFRWSDLGWGLLGGVACWVLASLVAGLTQRFFGDFSSSAADAIVESDGSKVVTILVLVVVVTLGPFFEELCFRGLAFAAVAKSSAARGLPAVPLATVVSAVLFTLIHFEVVRIGVLLTIGLVLGLLRALTGRIGASVVAHGVNNLVAVVGIVQVIDW</sequence>
<feature type="transmembrane region" description="Helical" evidence="1">
    <location>
        <begin position="68"/>
        <end position="88"/>
    </location>
</feature>
<reference evidence="4" key="1">
    <citation type="journal article" date="2019" name="Int. J. Syst. Evol. Microbiol.">
        <title>The Global Catalogue of Microorganisms (GCM) 10K type strain sequencing project: providing services to taxonomists for standard genome sequencing and annotation.</title>
        <authorList>
            <consortium name="The Broad Institute Genomics Platform"/>
            <consortium name="The Broad Institute Genome Sequencing Center for Infectious Disease"/>
            <person name="Wu L."/>
            <person name="Ma J."/>
        </authorList>
    </citation>
    <scope>NUCLEOTIDE SEQUENCE [LARGE SCALE GENOMIC DNA]</scope>
    <source>
        <strain evidence="4">CGMCC 4.7317</strain>
    </source>
</reference>
<feature type="transmembrane region" description="Helical" evidence="1">
    <location>
        <begin position="109"/>
        <end position="130"/>
    </location>
</feature>
<evidence type="ECO:0000259" key="2">
    <source>
        <dbReference type="Pfam" id="PF02517"/>
    </source>
</evidence>
<keyword evidence="4" id="KW-1185">Reference proteome</keyword>
<evidence type="ECO:0000313" key="3">
    <source>
        <dbReference type="EMBL" id="MFC6236909.1"/>
    </source>
</evidence>
<name>A0ABW1SXC2_9ACTN</name>
<feature type="transmembrane region" description="Helical" evidence="1">
    <location>
        <begin position="215"/>
        <end position="232"/>
    </location>
</feature>
<dbReference type="EMBL" id="JBHSTI010000002">
    <property type="protein sequence ID" value="MFC6236909.1"/>
    <property type="molecule type" value="Genomic_DNA"/>
</dbReference>
<proteinExistence type="predicted"/>
<keyword evidence="1" id="KW-0812">Transmembrane</keyword>
<feature type="transmembrane region" description="Helical" evidence="1">
    <location>
        <begin position="39"/>
        <end position="62"/>
    </location>
</feature>
<gene>
    <name evidence="3" type="ORF">ACFQGU_03395</name>
</gene>
<evidence type="ECO:0000313" key="4">
    <source>
        <dbReference type="Proteomes" id="UP001596138"/>
    </source>
</evidence>
<keyword evidence="1" id="KW-1133">Transmembrane helix</keyword>
<accession>A0ABW1SXC2</accession>
<keyword evidence="1" id="KW-0472">Membrane</keyword>
<feature type="transmembrane region" description="Helical" evidence="1">
    <location>
        <begin position="150"/>
        <end position="169"/>
    </location>
</feature>
<dbReference type="InterPro" id="IPR052710">
    <property type="entry name" value="CAAX_protease"/>
</dbReference>
<dbReference type="PANTHER" id="PTHR36435:SF1">
    <property type="entry name" value="CAAX AMINO TERMINAL PROTEASE FAMILY PROTEIN"/>
    <property type="match status" value="1"/>
</dbReference>
<dbReference type="InterPro" id="IPR003675">
    <property type="entry name" value="Rce1/LyrA-like_dom"/>
</dbReference>
<dbReference type="Pfam" id="PF02517">
    <property type="entry name" value="Rce1-like"/>
    <property type="match status" value="1"/>
</dbReference>
<protein>
    <submittedName>
        <fullName evidence="3">CPBP family intramembrane glutamic endopeptidase</fullName>
        <ecNumber evidence="3">3.4.-.-</ecNumber>
    </submittedName>
</protein>
<evidence type="ECO:0000256" key="1">
    <source>
        <dbReference type="SAM" id="Phobius"/>
    </source>
</evidence>
<dbReference type="EC" id="3.4.-.-" evidence="3"/>
<feature type="domain" description="CAAX prenyl protease 2/Lysostaphin resistance protein A-like" evidence="2">
    <location>
        <begin position="155"/>
        <end position="248"/>
    </location>
</feature>
<dbReference type="PANTHER" id="PTHR36435">
    <property type="entry name" value="SLR1288 PROTEIN"/>
    <property type="match status" value="1"/>
</dbReference>
<dbReference type="Proteomes" id="UP001596138">
    <property type="component" value="Unassembled WGS sequence"/>
</dbReference>
<feature type="transmembrane region" description="Helical" evidence="1">
    <location>
        <begin position="190"/>
        <end position="209"/>
    </location>
</feature>
<feature type="transmembrane region" description="Helical" evidence="1">
    <location>
        <begin position="239"/>
        <end position="257"/>
    </location>
</feature>
<dbReference type="RefSeq" id="WP_386763937.1">
    <property type="nucleotide sequence ID" value="NZ_JBHSTI010000002.1"/>
</dbReference>
<dbReference type="GO" id="GO:0016787">
    <property type="term" value="F:hydrolase activity"/>
    <property type="evidence" value="ECO:0007669"/>
    <property type="project" value="UniProtKB-KW"/>
</dbReference>